<dbReference type="EMBL" id="ML121566">
    <property type="protein sequence ID" value="RPB20874.1"/>
    <property type="molecule type" value="Genomic_DNA"/>
</dbReference>
<dbReference type="Gene3D" id="3.40.50.300">
    <property type="entry name" value="P-loop containing nucleotide triphosphate hydrolases"/>
    <property type="match status" value="1"/>
</dbReference>
<dbReference type="OrthoDB" id="59699at2759"/>
<dbReference type="InterPro" id="IPR027417">
    <property type="entry name" value="P-loop_NTPase"/>
</dbReference>
<dbReference type="AlphaFoldDB" id="A0A3N4LDB8"/>
<sequence length="735" mass="82292">MHEIFLYGFSRGAFISRALASFLEHMGLIKAESLGEDPKKDALFQKRFRELLASDYCIPAPRIRVLGAFDTVKTVITLPVHNLVQGGIPIIDFKLDAPALVDHFRHALALNEQRSLFSPSFWKSDSGSSDRSYLEAWFFGHHHDIGGGDDIQGLALWPLQWILHASMDYGLILDSTIKPHDILFTGANNVLETPHEISLKMFDMIRHHAESRGKWGLKLNKPFSPTIPEPREFFQFVTKPPYVRFLKPKVFVHPAAYLVFDVSSIFRIQVYTWKHFRRFLADRFAALSMDCAPWWEKQTINTIVNEASAVQSFNLLVIGRPNSGKESIITTIFGKPTGPTNKGIHNPVPIAGNDKVRIHYSNGFGEGGSDGRIEVQKFLKAQRTNPDHASRIHAIWYFHDCLEERVNDSEEDLFKMNFGDLPVLIFLQNENSLESRFRQHIDISDDSDADYKIQNAFAEAIDRIQGQLILPKTGRYVHMPGMASETPGILLEESATCLDYDSVYISQIKAQRVEVKPKIALAVEETIRAYTIWYLFNTSGEVHNFGRNKDSAGMSLSTLLMEPVLATFSMGFSGDSELIKRHIGSSWVDLDKHTSGICDTSLSSYLLLICMLDTIIVMTYAVAHRNKSKNEALPVTHAEVEQACTWYAVAHKMGQESIQNNLHKQVHELLQSDGYPKDKSVAHFQMKTIAVVEMFSEKAEKGSTTVLAAAAAAVSGAVTGAIAGVGGKIFGMMAK</sequence>
<organism evidence="2 3">
    <name type="scientific">Terfezia boudieri ATCC MYA-4762</name>
    <dbReference type="NCBI Taxonomy" id="1051890"/>
    <lineage>
        <taxon>Eukaryota</taxon>
        <taxon>Fungi</taxon>
        <taxon>Dikarya</taxon>
        <taxon>Ascomycota</taxon>
        <taxon>Pezizomycotina</taxon>
        <taxon>Pezizomycetes</taxon>
        <taxon>Pezizales</taxon>
        <taxon>Pezizaceae</taxon>
        <taxon>Terfezia</taxon>
    </lineage>
</organism>
<dbReference type="Proteomes" id="UP000267821">
    <property type="component" value="Unassembled WGS sequence"/>
</dbReference>
<dbReference type="PANTHER" id="PTHR33840">
    <property type="match status" value="1"/>
</dbReference>
<dbReference type="InterPro" id="IPR018712">
    <property type="entry name" value="Tle1-like_cat"/>
</dbReference>
<gene>
    <name evidence="2" type="ORF">L211DRAFT_892034</name>
</gene>
<proteinExistence type="predicted"/>
<protein>
    <recommendedName>
        <fullName evidence="1">T6SS Phospholipase effector Tle1-like catalytic domain-containing protein</fullName>
    </recommendedName>
</protein>
<feature type="domain" description="T6SS Phospholipase effector Tle1-like catalytic" evidence="1">
    <location>
        <begin position="3"/>
        <end position="164"/>
    </location>
</feature>
<accession>A0A3N4LDB8</accession>
<dbReference type="PANTHER" id="PTHR33840:SF1">
    <property type="entry name" value="TLE1 PHOSPHOLIPASE DOMAIN-CONTAINING PROTEIN"/>
    <property type="match status" value="1"/>
</dbReference>
<dbReference type="Pfam" id="PF09994">
    <property type="entry name" value="T6SS_Tle1-like_cat"/>
    <property type="match status" value="1"/>
</dbReference>
<reference evidence="2 3" key="1">
    <citation type="journal article" date="2018" name="Nat. Ecol. Evol.">
        <title>Pezizomycetes genomes reveal the molecular basis of ectomycorrhizal truffle lifestyle.</title>
        <authorList>
            <person name="Murat C."/>
            <person name="Payen T."/>
            <person name="Noel B."/>
            <person name="Kuo A."/>
            <person name="Morin E."/>
            <person name="Chen J."/>
            <person name="Kohler A."/>
            <person name="Krizsan K."/>
            <person name="Balestrini R."/>
            <person name="Da Silva C."/>
            <person name="Montanini B."/>
            <person name="Hainaut M."/>
            <person name="Levati E."/>
            <person name="Barry K.W."/>
            <person name="Belfiori B."/>
            <person name="Cichocki N."/>
            <person name="Clum A."/>
            <person name="Dockter R.B."/>
            <person name="Fauchery L."/>
            <person name="Guy J."/>
            <person name="Iotti M."/>
            <person name="Le Tacon F."/>
            <person name="Lindquist E.A."/>
            <person name="Lipzen A."/>
            <person name="Malagnac F."/>
            <person name="Mello A."/>
            <person name="Molinier V."/>
            <person name="Miyauchi S."/>
            <person name="Poulain J."/>
            <person name="Riccioni C."/>
            <person name="Rubini A."/>
            <person name="Sitrit Y."/>
            <person name="Splivallo R."/>
            <person name="Traeger S."/>
            <person name="Wang M."/>
            <person name="Zifcakova L."/>
            <person name="Wipf D."/>
            <person name="Zambonelli A."/>
            <person name="Paolocci F."/>
            <person name="Nowrousian M."/>
            <person name="Ottonello S."/>
            <person name="Baldrian P."/>
            <person name="Spatafora J.W."/>
            <person name="Henrissat B."/>
            <person name="Nagy L.G."/>
            <person name="Aury J.M."/>
            <person name="Wincker P."/>
            <person name="Grigoriev I.V."/>
            <person name="Bonfante P."/>
            <person name="Martin F.M."/>
        </authorList>
    </citation>
    <scope>NUCLEOTIDE SEQUENCE [LARGE SCALE GENOMIC DNA]</scope>
    <source>
        <strain evidence="2 3">ATCC MYA-4762</strain>
    </source>
</reference>
<dbReference type="InParanoid" id="A0A3N4LDB8"/>
<keyword evidence="3" id="KW-1185">Reference proteome</keyword>
<evidence type="ECO:0000313" key="2">
    <source>
        <dbReference type="EMBL" id="RPB20874.1"/>
    </source>
</evidence>
<name>A0A3N4LDB8_9PEZI</name>
<evidence type="ECO:0000313" key="3">
    <source>
        <dbReference type="Proteomes" id="UP000267821"/>
    </source>
</evidence>
<evidence type="ECO:0000259" key="1">
    <source>
        <dbReference type="Pfam" id="PF09994"/>
    </source>
</evidence>
<dbReference type="STRING" id="1051890.A0A3N4LDB8"/>